<keyword evidence="7" id="KW-0829">Tyrosine-protein kinase</keyword>
<dbReference type="Gene3D" id="3.40.50.300">
    <property type="entry name" value="P-loop containing nucleotide triphosphate hydrolases"/>
    <property type="match status" value="1"/>
</dbReference>
<evidence type="ECO:0000256" key="9">
    <source>
        <dbReference type="SAM" id="Phobius"/>
    </source>
</evidence>
<feature type="domain" description="AAA" evidence="10">
    <location>
        <begin position="537"/>
        <end position="670"/>
    </location>
</feature>
<comment type="similarity">
    <text evidence="1">Belongs to the CpsD/CapB family.</text>
</comment>
<protein>
    <recommendedName>
        <fullName evidence="2">non-specific protein-tyrosine kinase</fullName>
        <ecNumber evidence="2">2.7.10.2</ecNumber>
    </recommendedName>
</protein>
<keyword evidence="4" id="KW-0547">Nucleotide-binding</keyword>
<keyword evidence="13" id="KW-1185">Reference proteome</keyword>
<accession>A0ABR5SD89</accession>
<dbReference type="EMBL" id="LNQR01000119">
    <property type="protein sequence ID" value="KWT78184.1"/>
    <property type="molecule type" value="Genomic_DNA"/>
</dbReference>
<dbReference type="PANTHER" id="PTHR32309:SF13">
    <property type="entry name" value="FERRIC ENTEROBACTIN TRANSPORT PROTEIN FEPE"/>
    <property type="match status" value="1"/>
</dbReference>
<evidence type="ECO:0000259" key="10">
    <source>
        <dbReference type="Pfam" id="PF13614"/>
    </source>
</evidence>
<evidence type="ECO:0000259" key="11">
    <source>
        <dbReference type="Pfam" id="PF13807"/>
    </source>
</evidence>
<dbReference type="PANTHER" id="PTHR32309">
    <property type="entry name" value="TYROSINE-PROTEIN KINASE"/>
    <property type="match status" value="1"/>
</dbReference>
<dbReference type="Proteomes" id="UP000060487">
    <property type="component" value="Unassembled WGS sequence"/>
</dbReference>
<evidence type="ECO:0000256" key="5">
    <source>
        <dbReference type="ARBA" id="ARBA00022777"/>
    </source>
</evidence>
<evidence type="ECO:0000313" key="13">
    <source>
        <dbReference type="Proteomes" id="UP000060487"/>
    </source>
</evidence>
<keyword evidence="9" id="KW-0472">Membrane</keyword>
<dbReference type="InterPro" id="IPR005702">
    <property type="entry name" value="Wzc-like_C"/>
</dbReference>
<dbReference type="InterPro" id="IPR050445">
    <property type="entry name" value="Bact_polysacc_biosynth/exp"/>
</dbReference>
<proteinExistence type="inferred from homology"/>
<dbReference type="Pfam" id="PF13807">
    <property type="entry name" value="GNVR"/>
    <property type="match status" value="1"/>
</dbReference>
<evidence type="ECO:0000256" key="4">
    <source>
        <dbReference type="ARBA" id="ARBA00022741"/>
    </source>
</evidence>
<sequence length="729" mass="80557">MELLRFLAVLRRRKRFVILSVAVTFFTVVGITLLITPWYDSTAKILLRKPPVNFFLNSAVGVTGEQFSSATSSTDRADYLAITALRPNAEQVIEKLDLKWERVRYRIMKAIPFSKPILKSLGVDVESTKKPITAERLLESSLMAKLFPRPNIKIEQYEDTDIYNVTAKSSDPEEAKSIANAMAAAIVDSEIKRLRGNYGEVRAFIDGNINKIRQNYVKSLQAVKDFQLKEKAASLDNQAQYAIEQMQKMKSSKYSNDLAISKTKSAIFLLESKIKSMSSRSQDITSIGQNDILTAYKKQFATLYLSLSEAKSKYTANHPIIQDYENQIVRTKELMQAEYEKMMTPDLLSIDTVYTENRKKLLEYYIELSTYEAQSTIFPIVIKKYEEELNSLPDKYFTHNFLDQDTTATKTVYTNFLTHSYRVELAENIALSNITVVEEAIVHEGGKHKHPKLPLNAVAALVMGLTIGIIGAFFMEYVDGTIKVPEDIKSYKNLPVLGVITKLSGSARTLHPQHSGSFQTIANSISIFMGKHAPKTFAISSASASEGKTFTIINLAAALASSGKKTLLIDGNMRFPSLHSFFDCPQTPGLTDIAANISAGKTLASLIMETSTPGLFVIAAGSSAELSPAVGSASAFKEQMHELASRFDFILIDTPPLLSSDDAILLGSAAGAMILVVESGVVTHDILKDAVSNITITGTKLSGVILNKTVAKLSENMWSTYRYFPSSEA</sequence>
<evidence type="ECO:0000256" key="8">
    <source>
        <dbReference type="ARBA" id="ARBA00051245"/>
    </source>
</evidence>
<keyword evidence="6" id="KW-0067">ATP-binding</keyword>
<keyword evidence="9" id="KW-0812">Transmembrane</keyword>
<dbReference type="RefSeq" id="WP_085053610.1">
    <property type="nucleotide sequence ID" value="NZ_LNQR01000119.1"/>
</dbReference>
<evidence type="ECO:0000256" key="7">
    <source>
        <dbReference type="ARBA" id="ARBA00023137"/>
    </source>
</evidence>
<dbReference type="SUPFAM" id="SSF52540">
    <property type="entry name" value="P-loop containing nucleoside triphosphate hydrolases"/>
    <property type="match status" value="1"/>
</dbReference>
<keyword evidence="3 12" id="KW-0808">Transferase</keyword>
<comment type="caution">
    <text evidence="12">The sequence shown here is derived from an EMBL/GenBank/DDBJ whole genome shotgun (WGS) entry which is preliminary data.</text>
</comment>
<evidence type="ECO:0000256" key="6">
    <source>
        <dbReference type="ARBA" id="ARBA00022840"/>
    </source>
</evidence>
<dbReference type="CDD" id="cd05387">
    <property type="entry name" value="BY-kinase"/>
    <property type="match status" value="1"/>
</dbReference>
<dbReference type="NCBIfam" id="TIGR01007">
    <property type="entry name" value="eps_fam"/>
    <property type="match status" value="1"/>
</dbReference>
<dbReference type="Pfam" id="PF13614">
    <property type="entry name" value="AAA_31"/>
    <property type="match status" value="1"/>
</dbReference>
<dbReference type="EC" id="2.7.10.2" evidence="2"/>
<reference evidence="12 13" key="1">
    <citation type="submission" date="2015-11" db="EMBL/GenBank/DDBJ databases">
        <authorList>
            <person name="Lin W."/>
        </authorList>
    </citation>
    <scope>NUCLEOTIDE SEQUENCE [LARGE SCALE GENOMIC DNA]</scope>
    <source>
        <strain evidence="12 13">HCH-1</strain>
    </source>
</reference>
<keyword evidence="9" id="KW-1133">Transmembrane helix</keyword>
<dbReference type="InterPro" id="IPR027417">
    <property type="entry name" value="P-loop_NTPase"/>
</dbReference>
<dbReference type="GO" id="GO:0016740">
    <property type="term" value="F:transferase activity"/>
    <property type="evidence" value="ECO:0007669"/>
    <property type="project" value="UniProtKB-KW"/>
</dbReference>
<organism evidence="12 13">
    <name type="scientific">Candidatus Magnetominusculus xianensis</name>
    <dbReference type="NCBI Taxonomy" id="1748249"/>
    <lineage>
        <taxon>Bacteria</taxon>
        <taxon>Pseudomonadati</taxon>
        <taxon>Nitrospirota</taxon>
        <taxon>Nitrospiria</taxon>
        <taxon>Nitrospirales</taxon>
        <taxon>Nitrospiraceae</taxon>
        <taxon>Candidatus Magnetominusculus</taxon>
    </lineage>
</organism>
<dbReference type="InterPro" id="IPR025669">
    <property type="entry name" value="AAA_dom"/>
</dbReference>
<name>A0ABR5SD89_9BACT</name>
<feature type="transmembrane region" description="Helical" evidence="9">
    <location>
        <begin position="16"/>
        <end position="39"/>
    </location>
</feature>
<dbReference type="InterPro" id="IPR032807">
    <property type="entry name" value="GNVR"/>
</dbReference>
<feature type="domain" description="Tyrosine-protein kinase G-rich" evidence="11">
    <location>
        <begin position="402"/>
        <end position="474"/>
    </location>
</feature>
<evidence type="ECO:0000256" key="1">
    <source>
        <dbReference type="ARBA" id="ARBA00007316"/>
    </source>
</evidence>
<comment type="catalytic activity">
    <reaction evidence="8">
        <text>L-tyrosyl-[protein] + ATP = O-phospho-L-tyrosyl-[protein] + ADP + H(+)</text>
        <dbReference type="Rhea" id="RHEA:10596"/>
        <dbReference type="Rhea" id="RHEA-COMP:10136"/>
        <dbReference type="Rhea" id="RHEA-COMP:20101"/>
        <dbReference type="ChEBI" id="CHEBI:15378"/>
        <dbReference type="ChEBI" id="CHEBI:30616"/>
        <dbReference type="ChEBI" id="CHEBI:46858"/>
        <dbReference type="ChEBI" id="CHEBI:61978"/>
        <dbReference type="ChEBI" id="CHEBI:456216"/>
        <dbReference type="EC" id="2.7.10.2"/>
    </reaction>
</comment>
<evidence type="ECO:0000313" key="12">
    <source>
        <dbReference type="EMBL" id="KWT78184.1"/>
    </source>
</evidence>
<keyword evidence="5" id="KW-0418">Kinase</keyword>
<evidence type="ECO:0000256" key="2">
    <source>
        <dbReference type="ARBA" id="ARBA00011903"/>
    </source>
</evidence>
<gene>
    <name evidence="12" type="ORF">ASN18_3000</name>
</gene>
<evidence type="ECO:0000256" key="3">
    <source>
        <dbReference type="ARBA" id="ARBA00022679"/>
    </source>
</evidence>